<name>A0A8T2XLH5_POPDE</name>
<dbReference type="EMBL" id="JACEGQ020000012">
    <property type="protein sequence ID" value="KAH8493233.1"/>
    <property type="molecule type" value="Genomic_DNA"/>
</dbReference>
<protein>
    <submittedName>
        <fullName evidence="1">Uncharacterized protein</fullName>
    </submittedName>
</protein>
<evidence type="ECO:0000313" key="2">
    <source>
        <dbReference type="Proteomes" id="UP000807159"/>
    </source>
</evidence>
<reference evidence="1" key="1">
    <citation type="journal article" date="2021" name="J. Hered.">
        <title>Genome Assembly of Salicaceae Populus deltoides (Eastern Cottonwood) I-69 Based on Nanopore Sequencing and Hi-C Technologies.</title>
        <authorList>
            <person name="Bai S."/>
            <person name="Wu H."/>
            <person name="Zhang J."/>
            <person name="Pan Z."/>
            <person name="Zhao W."/>
            <person name="Li Z."/>
            <person name="Tong C."/>
        </authorList>
    </citation>
    <scope>NUCLEOTIDE SEQUENCE</scope>
    <source>
        <tissue evidence="1">Leaf</tissue>
    </source>
</reference>
<dbReference type="Proteomes" id="UP000807159">
    <property type="component" value="Chromosome 12"/>
</dbReference>
<comment type="caution">
    <text evidence="1">The sequence shown here is derived from an EMBL/GenBank/DDBJ whole genome shotgun (WGS) entry which is preliminary data.</text>
</comment>
<feature type="non-terminal residue" evidence="1">
    <location>
        <position position="85"/>
    </location>
</feature>
<sequence length="85" mass="9301">MSFPTILHPQFYSALPSSVGKRVARLCSSDVISHRKFSGHGQMLEACSHGPKRVKRPLACNSTGHAGEKVCLCVIRVLLLDRAEL</sequence>
<accession>A0A8T2XLH5</accession>
<keyword evidence="2" id="KW-1185">Reference proteome</keyword>
<proteinExistence type="predicted"/>
<evidence type="ECO:0000313" key="1">
    <source>
        <dbReference type="EMBL" id="KAH8493233.1"/>
    </source>
</evidence>
<dbReference type="AlphaFoldDB" id="A0A8T2XLH5"/>
<organism evidence="1 2">
    <name type="scientific">Populus deltoides</name>
    <name type="common">Eastern poplar</name>
    <name type="synonym">Eastern cottonwood</name>
    <dbReference type="NCBI Taxonomy" id="3696"/>
    <lineage>
        <taxon>Eukaryota</taxon>
        <taxon>Viridiplantae</taxon>
        <taxon>Streptophyta</taxon>
        <taxon>Embryophyta</taxon>
        <taxon>Tracheophyta</taxon>
        <taxon>Spermatophyta</taxon>
        <taxon>Magnoliopsida</taxon>
        <taxon>eudicotyledons</taxon>
        <taxon>Gunneridae</taxon>
        <taxon>Pentapetalae</taxon>
        <taxon>rosids</taxon>
        <taxon>fabids</taxon>
        <taxon>Malpighiales</taxon>
        <taxon>Salicaceae</taxon>
        <taxon>Saliceae</taxon>
        <taxon>Populus</taxon>
    </lineage>
</organism>
<gene>
    <name evidence="1" type="ORF">H0E87_022469</name>
</gene>